<dbReference type="GO" id="GO:0140359">
    <property type="term" value="F:ABC-type transporter activity"/>
    <property type="evidence" value="ECO:0007669"/>
    <property type="project" value="InterPro"/>
</dbReference>
<gene>
    <name evidence="11" type="ORF">A2786_03295</name>
</gene>
<comment type="caution">
    <text evidence="11">The sequence shown here is derived from an EMBL/GenBank/DDBJ whole genome shotgun (WGS) entry which is preliminary data.</text>
</comment>
<feature type="transmembrane region" description="Helical" evidence="9">
    <location>
        <begin position="34"/>
        <end position="55"/>
    </location>
</feature>
<sequence length="260" mass="30204">MIAHLRELYTYRSLLFAFVLRDYKARYKHTSLGIAWAIIQPLFLMFVFTLVFSIFFKVNTGGVPYPVFSYVALLPWTFISKAFSVSGQKFISSRGLITKIYFPREIIPLSVVLSNLIDFGFGTLVFILMFIYYRIPLSPSLVFLLVLFPMQILLATGLSLLGSVLSALFRDLEFAMPLFIQIWMYASPVIYSVRNLQSRFHLFFYFNPVTGIIDGFRDAIILGRVPDLRYLATSFVISVFIFFFGYWMFKRLEYVLVDIL</sequence>
<keyword evidence="5" id="KW-0997">Cell inner membrane</keyword>
<comment type="subcellular location">
    <subcellularLocation>
        <location evidence="1">Cell inner membrane</location>
        <topology evidence="1">Multi-pass membrane protein</topology>
    </subcellularLocation>
    <subcellularLocation>
        <location evidence="9">Cell membrane</location>
        <topology evidence="9">Multi-pass membrane protein</topology>
    </subcellularLocation>
</comment>
<dbReference type="EMBL" id="MHCJ01000003">
    <property type="protein sequence ID" value="OGY18497.1"/>
    <property type="molecule type" value="Genomic_DNA"/>
</dbReference>
<dbReference type="InterPro" id="IPR047817">
    <property type="entry name" value="ABC2_TM_bact-type"/>
</dbReference>
<organism evidence="11 12">
    <name type="scientific">Candidatus Chisholmbacteria bacterium RIFCSPHIGHO2_01_FULL_52_32</name>
    <dbReference type="NCBI Taxonomy" id="1797591"/>
    <lineage>
        <taxon>Bacteria</taxon>
        <taxon>Candidatus Chisholmiibacteriota</taxon>
    </lineage>
</organism>
<evidence type="ECO:0000259" key="10">
    <source>
        <dbReference type="PROSITE" id="PS51012"/>
    </source>
</evidence>
<keyword evidence="6 9" id="KW-0812">Transmembrane</keyword>
<comment type="similarity">
    <text evidence="2 9">Belongs to the ABC-2 integral membrane protein family.</text>
</comment>
<reference evidence="11 12" key="1">
    <citation type="journal article" date="2016" name="Nat. Commun.">
        <title>Thousands of microbial genomes shed light on interconnected biogeochemical processes in an aquifer system.</title>
        <authorList>
            <person name="Anantharaman K."/>
            <person name="Brown C.T."/>
            <person name="Hug L.A."/>
            <person name="Sharon I."/>
            <person name="Castelle C.J."/>
            <person name="Probst A.J."/>
            <person name="Thomas B.C."/>
            <person name="Singh A."/>
            <person name="Wilkins M.J."/>
            <person name="Karaoz U."/>
            <person name="Brodie E.L."/>
            <person name="Williams K.H."/>
            <person name="Hubbard S.S."/>
            <person name="Banfield J.F."/>
        </authorList>
    </citation>
    <scope>NUCLEOTIDE SEQUENCE [LARGE SCALE GENOMIC DNA]</scope>
</reference>
<dbReference type="InterPro" id="IPR013525">
    <property type="entry name" value="ABC2_TM"/>
</dbReference>
<evidence type="ECO:0000256" key="1">
    <source>
        <dbReference type="ARBA" id="ARBA00004429"/>
    </source>
</evidence>
<feature type="transmembrane region" description="Helical" evidence="9">
    <location>
        <begin position="141"/>
        <end position="162"/>
    </location>
</feature>
<evidence type="ECO:0000313" key="11">
    <source>
        <dbReference type="EMBL" id="OGY18497.1"/>
    </source>
</evidence>
<accession>A0A1G1VTH0</accession>
<evidence type="ECO:0000256" key="9">
    <source>
        <dbReference type="RuleBase" id="RU361157"/>
    </source>
</evidence>
<feature type="transmembrane region" description="Helical" evidence="9">
    <location>
        <begin position="67"/>
        <end position="85"/>
    </location>
</feature>
<dbReference type="PANTHER" id="PTHR30413">
    <property type="entry name" value="INNER MEMBRANE TRANSPORT PERMEASE"/>
    <property type="match status" value="1"/>
</dbReference>
<feature type="transmembrane region" description="Helical" evidence="9">
    <location>
        <begin position="228"/>
        <end position="249"/>
    </location>
</feature>
<evidence type="ECO:0000256" key="7">
    <source>
        <dbReference type="ARBA" id="ARBA00022989"/>
    </source>
</evidence>
<dbReference type="GO" id="GO:0005886">
    <property type="term" value="C:plasma membrane"/>
    <property type="evidence" value="ECO:0007669"/>
    <property type="project" value="UniProtKB-SubCell"/>
</dbReference>
<feature type="transmembrane region" description="Helical" evidence="9">
    <location>
        <begin position="106"/>
        <end position="135"/>
    </location>
</feature>
<evidence type="ECO:0000256" key="5">
    <source>
        <dbReference type="ARBA" id="ARBA00022519"/>
    </source>
</evidence>
<feature type="domain" description="ABC transmembrane type-2" evidence="10">
    <location>
        <begin position="32"/>
        <end position="252"/>
    </location>
</feature>
<evidence type="ECO:0000313" key="12">
    <source>
        <dbReference type="Proteomes" id="UP000179233"/>
    </source>
</evidence>
<dbReference type="Pfam" id="PF01061">
    <property type="entry name" value="ABC2_membrane"/>
    <property type="match status" value="1"/>
</dbReference>
<name>A0A1G1VTH0_9BACT</name>
<keyword evidence="7 9" id="KW-1133">Transmembrane helix</keyword>
<keyword evidence="3 9" id="KW-0813">Transport</keyword>
<evidence type="ECO:0000256" key="8">
    <source>
        <dbReference type="ARBA" id="ARBA00023136"/>
    </source>
</evidence>
<dbReference type="PROSITE" id="PS51012">
    <property type="entry name" value="ABC_TM2"/>
    <property type="match status" value="1"/>
</dbReference>
<dbReference type="Proteomes" id="UP000179233">
    <property type="component" value="Unassembled WGS sequence"/>
</dbReference>
<evidence type="ECO:0000256" key="3">
    <source>
        <dbReference type="ARBA" id="ARBA00022448"/>
    </source>
</evidence>
<proteinExistence type="inferred from homology"/>
<dbReference type="PANTHER" id="PTHR30413:SF8">
    <property type="entry name" value="TRANSPORT PERMEASE PROTEIN"/>
    <property type="match status" value="1"/>
</dbReference>
<keyword evidence="4 9" id="KW-1003">Cell membrane</keyword>
<protein>
    <recommendedName>
        <fullName evidence="9">Transport permease protein</fullName>
    </recommendedName>
</protein>
<feature type="transmembrane region" description="Helical" evidence="9">
    <location>
        <begin position="174"/>
        <end position="193"/>
    </location>
</feature>
<dbReference type="AlphaFoldDB" id="A0A1G1VTH0"/>
<evidence type="ECO:0000256" key="6">
    <source>
        <dbReference type="ARBA" id="ARBA00022692"/>
    </source>
</evidence>
<dbReference type="GO" id="GO:0015920">
    <property type="term" value="P:lipopolysaccharide transport"/>
    <property type="evidence" value="ECO:0007669"/>
    <property type="project" value="TreeGrafter"/>
</dbReference>
<evidence type="ECO:0000256" key="4">
    <source>
        <dbReference type="ARBA" id="ARBA00022475"/>
    </source>
</evidence>
<keyword evidence="8 9" id="KW-0472">Membrane</keyword>
<evidence type="ECO:0000256" key="2">
    <source>
        <dbReference type="ARBA" id="ARBA00007783"/>
    </source>
</evidence>